<accession>A0A0N4XPA7</accession>
<evidence type="ECO:0000256" key="1">
    <source>
        <dbReference type="SAM" id="SignalP"/>
    </source>
</evidence>
<feature type="chain" id="PRO_5043124729" evidence="1">
    <location>
        <begin position="18"/>
        <end position="101"/>
    </location>
</feature>
<reference evidence="4" key="1">
    <citation type="submission" date="2017-02" db="UniProtKB">
        <authorList>
            <consortium name="WormBaseParasite"/>
        </authorList>
    </citation>
    <scope>IDENTIFICATION</scope>
</reference>
<evidence type="ECO:0000313" key="3">
    <source>
        <dbReference type="Proteomes" id="UP000271162"/>
    </source>
</evidence>
<sequence>MRVLIVELVYFLLIVSAFNIRTKRHLPDDPLSHEYMQKLMVDLGHELKQFDEELSDDDPHEIVPTVSTTTLSAEHLAGDLTLRLYPQAMKYIAEVRNHSQR</sequence>
<name>A0A0N4XPA7_NIPBR</name>
<evidence type="ECO:0000313" key="2">
    <source>
        <dbReference type="EMBL" id="VDL67949.1"/>
    </source>
</evidence>
<dbReference type="Proteomes" id="UP000271162">
    <property type="component" value="Unassembled WGS sequence"/>
</dbReference>
<dbReference type="EMBL" id="UYSL01007969">
    <property type="protein sequence ID" value="VDL67949.1"/>
    <property type="molecule type" value="Genomic_DNA"/>
</dbReference>
<organism evidence="4">
    <name type="scientific">Nippostrongylus brasiliensis</name>
    <name type="common">Rat hookworm</name>
    <dbReference type="NCBI Taxonomy" id="27835"/>
    <lineage>
        <taxon>Eukaryota</taxon>
        <taxon>Metazoa</taxon>
        <taxon>Ecdysozoa</taxon>
        <taxon>Nematoda</taxon>
        <taxon>Chromadorea</taxon>
        <taxon>Rhabditida</taxon>
        <taxon>Rhabditina</taxon>
        <taxon>Rhabditomorpha</taxon>
        <taxon>Strongyloidea</taxon>
        <taxon>Heligmosomidae</taxon>
        <taxon>Nippostrongylus</taxon>
    </lineage>
</organism>
<proteinExistence type="predicted"/>
<keyword evidence="3" id="KW-1185">Reference proteome</keyword>
<keyword evidence="1" id="KW-0732">Signal</keyword>
<dbReference type="WBParaSite" id="NBR_0000435901-mRNA-1">
    <property type="protein sequence ID" value="NBR_0000435901-mRNA-1"/>
    <property type="gene ID" value="NBR_0000435901"/>
</dbReference>
<protein>
    <submittedName>
        <fullName evidence="4">Pigment dispersing hormone</fullName>
    </submittedName>
</protein>
<gene>
    <name evidence="2" type="ORF">NBR_LOCUS4360</name>
</gene>
<feature type="signal peptide" evidence="1">
    <location>
        <begin position="1"/>
        <end position="17"/>
    </location>
</feature>
<reference evidence="2 3" key="2">
    <citation type="submission" date="2018-11" db="EMBL/GenBank/DDBJ databases">
        <authorList>
            <consortium name="Pathogen Informatics"/>
        </authorList>
    </citation>
    <scope>NUCLEOTIDE SEQUENCE [LARGE SCALE GENOMIC DNA]</scope>
</reference>
<dbReference type="AlphaFoldDB" id="A0A0N4XPA7"/>
<evidence type="ECO:0000313" key="4">
    <source>
        <dbReference type="WBParaSite" id="NBR_0000435901-mRNA-1"/>
    </source>
</evidence>